<dbReference type="KEGG" id="sur:STAUR_3711"/>
<dbReference type="EMBL" id="CP002271">
    <property type="protein sequence ID" value="ADO71499.1"/>
    <property type="molecule type" value="Genomic_DNA"/>
</dbReference>
<sequence>MPPCLRFGRWRARGAGMGAKTPWGLAVLGVLWACSVQDMGAGRLARQQAPSPHGEQRAATRVDPPVSERVRFVRANGAEVLRGRRGDPSWRRGQPAKPEELEVHVSQHSAQLGEPVSVNVSTPDASVLRMEVFRLGFYGGAGALKVWDGGALRVDPQETFSFAVGEDWVPGLYLVKVTRADGLRSFRSLVVKARRGTEPRT</sequence>
<feature type="domain" description="N,N-dimethylformamidase beta subunit-like C-terminal" evidence="1">
    <location>
        <begin position="129"/>
        <end position="195"/>
    </location>
</feature>
<dbReference type="HOGENOM" id="CLU_1359712_0_0_7"/>
<gene>
    <name evidence="2" type="ordered locus">STAUR_3711</name>
</gene>
<evidence type="ECO:0000259" key="1">
    <source>
        <dbReference type="Pfam" id="PF20254"/>
    </source>
</evidence>
<dbReference type="STRING" id="378806.STAUR_3711"/>
<evidence type="ECO:0000313" key="2">
    <source>
        <dbReference type="EMBL" id="ADO71499.1"/>
    </source>
</evidence>
<accession>E3FGI0</accession>
<name>E3FGI0_STIAD</name>
<protein>
    <recommendedName>
        <fullName evidence="1">N,N-dimethylformamidase beta subunit-like C-terminal domain-containing protein</fullName>
    </recommendedName>
</protein>
<dbReference type="AlphaFoldDB" id="E3FGI0"/>
<dbReference type="InterPro" id="IPR046540">
    <property type="entry name" value="DMFA2_C"/>
</dbReference>
<proteinExistence type="predicted"/>
<dbReference type="Pfam" id="PF20254">
    <property type="entry name" value="DMFA2_C"/>
    <property type="match status" value="1"/>
</dbReference>
<dbReference type="eggNOG" id="ENOG5031CIX">
    <property type="taxonomic scope" value="Bacteria"/>
</dbReference>
<keyword evidence="3" id="KW-1185">Reference proteome</keyword>
<organism evidence="2 3">
    <name type="scientific">Stigmatella aurantiaca (strain DW4/3-1)</name>
    <dbReference type="NCBI Taxonomy" id="378806"/>
    <lineage>
        <taxon>Bacteria</taxon>
        <taxon>Pseudomonadati</taxon>
        <taxon>Myxococcota</taxon>
        <taxon>Myxococcia</taxon>
        <taxon>Myxococcales</taxon>
        <taxon>Cystobacterineae</taxon>
        <taxon>Archangiaceae</taxon>
        <taxon>Stigmatella</taxon>
    </lineage>
</organism>
<reference evidence="2 3" key="1">
    <citation type="journal article" date="2011" name="Mol. Biol. Evol.">
        <title>Comparative genomic analysis of fruiting body formation in Myxococcales.</title>
        <authorList>
            <person name="Huntley S."/>
            <person name="Hamann N."/>
            <person name="Wegener-Feldbrugge S."/>
            <person name="Treuner-Lange A."/>
            <person name="Kube M."/>
            <person name="Reinhardt R."/>
            <person name="Klages S."/>
            <person name="Muller R."/>
            <person name="Ronning C.M."/>
            <person name="Nierman W.C."/>
            <person name="Sogaard-Andersen L."/>
        </authorList>
    </citation>
    <scope>NUCLEOTIDE SEQUENCE [LARGE SCALE GENOMIC DNA]</scope>
    <source>
        <strain evidence="2 3">DW4/3-1</strain>
    </source>
</reference>
<dbReference type="Proteomes" id="UP000001351">
    <property type="component" value="Chromosome"/>
</dbReference>
<evidence type="ECO:0000313" key="3">
    <source>
        <dbReference type="Proteomes" id="UP000001351"/>
    </source>
</evidence>